<keyword evidence="1" id="KW-1133">Transmembrane helix</keyword>
<proteinExistence type="predicted"/>
<dbReference type="EMBL" id="AFQE01000094">
    <property type="protein sequence ID" value="EGQ76413.1"/>
    <property type="molecule type" value="Genomic_DNA"/>
</dbReference>
<comment type="caution">
    <text evidence="2">The sequence shown here is derived from an EMBL/GenBank/DDBJ whole genome shotgun (WGS) entry which is preliminary data.</text>
</comment>
<evidence type="ECO:0000313" key="3">
    <source>
        <dbReference type="Proteomes" id="UP000004982"/>
    </source>
</evidence>
<name>A0AA36XK06_9NEIS</name>
<evidence type="ECO:0000313" key="2">
    <source>
        <dbReference type="EMBL" id="EGQ76413.1"/>
    </source>
</evidence>
<protein>
    <submittedName>
        <fullName evidence="2">Uncharacterized protein</fullName>
    </submittedName>
</protein>
<keyword evidence="1" id="KW-0812">Transmembrane</keyword>
<evidence type="ECO:0000256" key="1">
    <source>
        <dbReference type="SAM" id="Phobius"/>
    </source>
</evidence>
<feature type="transmembrane region" description="Helical" evidence="1">
    <location>
        <begin position="6"/>
        <end position="25"/>
    </location>
</feature>
<sequence length="71" mass="8074">MIGKEMFWYIVGFFAFVVAVLALWVNASAFGMQEDGTPQSEYEKRLGLGAKLKDKETAMKEREAARFHPDD</sequence>
<gene>
    <name evidence="2" type="ORF">HMPREF9418_1942</name>
</gene>
<accession>A0AA36XK06</accession>
<reference evidence="2 3" key="1">
    <citation type="submission" date="2011-05" db="EMBL/GenBank/DDBJ databases">
        <authorList>
            <person name="Muzny D."/>
            <person name="Qin X."/>
            <person name="Deng J."/>
            <person name="Jiang H."/>
            <person name="Liu Y."/>
            <person name="Qu J."/>
            <person name="Song X.-Z."/>
            <person name="Zhang L."/>
            <person name="Thornton R."/>
            <person name="Coyle M."/>
            <person name="Francisco L."/>
            <person name="Jackson L."/>
            <person name="Javaid M."/>
            <person name="Korchina V."/>
            <person name="Kovar C."/>
            <person name="Mata R."/>
            <person name="Mathew T."/>
            <person name="Ngo R."/>
            <person name="Nguyen L."/>
            <person name="Nguyen N."/>
            <person name="Okwuonu G."/>
            <person name="Ongeri F."/>
            <person name="Pham C."/>
            <person name="Simmons D."/>
            <person name="Wilczek-Boney K."/>
            <person name="Hale W."/>
            <person name="Jakkamsetti A."/>
            <person name="Pham P."/>
            <person name="Ruth R."/>
            <person name="San Lucas F."/>
            <person name="Warren J."/>
            <person name="Zhang J."/>
            <person name="Zhao Z."/>
            <person name="Zhou C."/>
            <person name="Zhu D."/>
            <person name="Lee S."/>
            <person name="Bess C."/>
            <person name="Blankenburg K."/>
            <person name="Forbes L."/>
            <person name="Fu Q."/>
            <person name="Gubbala S."/>
            <person name="Hirani K."/>
            <person name="Jayaseelan J.C."/>
            <person name="Lara F."/>
            <person name="Munidasa M."/>
            <person name="Palculict T."/>
            <person name="Patil S."/>
            <person name="Pu L.-L."/>
            <person name="Saada N."/>
            <person name="Tang L."/>
            <person name="Weissenberger G."/>
            <person name="Zhu Y."/>
            <person name="Hemphill L."/>
            <person name="Shang Y."/>
            <person name="Youmans B."/>
            <person name="Ayvaz T."/>
            <person name="Ross M."/>
            <person name="Santibanez J."/>
            <person name="Aqrawi P."/>
            <person name="Gross S."/>
            <person name="Joshi V."/>
            <person name="Fowler G."/>
            <person name="Nazareth L."/>
            <person name="Reid J."/>
            <person name="Worley K."/>
            <person name="Petrosino J."/>
            <person name="Highlander S."/>
            <person name="Gibbs R."/>
        </authorList>
    </citation>
    <scope>NUCLEOTIDE SEQUENCE [LARGE SCALE GENOMIC DNA]</scope>
    <source>
        <strain evidence="2 3">ATCC 33926</strain>
    </source>
</reference>
<organism evidence="2 3">
    <name type="scientific">Neisseria macacae ATCC 33926</name>
    <dbReference type="NCBI Taxonomy" id="997348"/>
    <lineage>
        <taxon>Bacteria</taxon>
        <taxon>Pseudomonadati</taxon>
        <taxon>Pseudomonadota</taxon>
        <taxon>Betaproteobacteria</taxon>
        <taxon>Neisseriales</taxon>
        <taxon>Neisseriaceae</taxon>
        <taxon>Neisseria</taxon>
    </lineage>
</organism>
<dbReference type="Proteomes" id="UP000004982">
    <property type="component" value="Unassembled WGS sequence"/>
</dbReference>
<dbReference type="AlphaFoldDB" id="A0AA36XK06"/>
<keyword evidence="1" id="KW-0472">Membrane</keyword>